<dbReference type="OrthoDB" id="5340906at2759"/>
<protein>
    <submittedName>
        <fullName evidence="1">Uncharacterized protein</fullName>
    </submittedName>
</protein>
<reference evidence="1" key="1">
    <citation type="journal article" date="2020" name="Microb. Genom.">
        <title>Genetic diversity of clinical and environmental Mucorales isolates obtained from an investigation of mucormycosis cases among solid organ transplant recipients.</title>
        <authorList>
            <person name="Nguyen M.H."/>
            <person name="Kaul D."/>
            <person name="Muto C."/>
            <person name="Cheng S.J."/>
            <person name="Richter R.A."/>
            <person name="Bruno V.M."/>
            <person name="Liu G."/>
            <person name="Beyhan S."/>
            <person name="Sundermann A.J."/>
            <person name="Mounaud S."/>
            <person name="Pasculle A.W."/>
            <person name="Nierman W.C."/>
            <person name="Driscoll E."/>
            <person name="Cumbie R."/>
            <person name="Clancy C.J."/>
            <person name="Dupont C.L."/>
        </authorList>
    </citation>
    <scope>NUCLEOTIDE SEQUENCE</scope>
    <source>
        <strain evidence="1">GL16</strain>
    </source>
</reference>
<name>A0A9P6Y463_RHIOR</name>
<dbReference type="Proteomes" id="UP000717996">
    <property type="component" value="Unassembled WGS sequence"/>
</dbReference>
<sequence length="181" mass="21593">MIQEHIPKEHPDNTASFESLNDEKKWKLSTGTIVEDVLYNFSKRCIVDHPACSMILDLDDTTYVKEKLFTIQEIDEMKKETPMNVTSRIPQDLVDYINHFNCDNLKDLRTRLADTQDWEKEEYDMNKHHDLDWIKHTIYSYIRLYESGELNTAQKEQWYNKHVWLPIDTVFDDINSIHIVA</sequence>
<organism evidence="1 2">
    <name type="scientific">Rhizopus oryzae</name>
    <name type="common">Mucormycosis agent</name>
    <name type="synonym">Rhizopus arrhizus var. delemar</name>
    <dbReference type="NCBI Taxonomy" id="64495"/>
    <lineage>
        <taxon>Eukaryota</taxon>
        <taxon>Fungi</taxon>
        <taxon>Fungi incertae sedis</taxon>
        <taxon>Mucoromycota</taxon>
        <taxon>Mucoromycotina</taxon>
        <taxon>Mucoromycetes</taxon>
        <taxon>Mucorales</taxon>
        <taxon>Mucorineae</taxon>
        <taxon>Rhizopodaceae</taxon>
        <taxon>Rhizopus</taxon>
    </lineage>
</organism>
<dbReference type="AlphaFoldDB" id="A0A9P6Y463"/>
<proteinExistence type="predicted"/>
<accession>A0A9P6Y463</accession>
<comment type="caution">
    <text evidence="1">The sequence shown here is derived from an EMBL/GenBank/DDBJ whole genome shotgun (WGS) entry which is preliminary data.</text>
</comment>
<evidence type="ECO:0000313" key="2">
    <source>
        <dbReference type="Proteomes" id="UP000717996"/>
    </source>
</evidence>
<dbReference type="EMBL" id="JAANIT010001696">
    <property type="protein sequence ID" value="KAG1539117.1"/>
    <property type="molecule type" value="Genomic_DNA"/>
</dbReference>
<evidence type="ECO:0000313" key="1">
    <source>
        <dbReference type="EMBL" id="KAG1539117.1"/>
    </source>
</evidence>
<gene>
    <name evidence="1" type="ORF">G6F51_009340</name>
</gene>